<reference evidence="1 2" key="1">
    <citation type="submission" date="2018-10" db="EMBL/GenBank/DDBJ databases">
        <title>Genome assembly for a Yunnan-Guizhou Plateau 3E fish, Anabarilius grahami (Regan), and its evolutionary and genetic applications.</title>
        <authorList>
            <person name="Jiang W."/>
        </authorList>
    </citation>
    <scope>NUCLEOTIDE SEQUENCE [LARGE SCALE GENOMIC DNA]</scope>
    <source>
        <strain evidence="1">AG-KIZ</strain>
        <tissue evidence="1">Muscle</tissue>
    </source>
</reference>
<proteinExistence type="predicted"/>
<keyword evidence="2" id="KW-1185">Reference proteome</keyword>
<dbReference type="AlphaFoldDB" id="A0A3N0YI14"/>
<evidence type="ECO:0000313" key="1">
    <source>
        <dbReference type="EMBL" id="ROL45511.1"/>
    </source>
</evidence>
<sequence length="74" mass="8442">MDRGSSQGFGYPLLAAVRWRQKRGMRMNGDREGMEGSRELEQYGRIESIRLASHEPPLPERTLTAALICPRRTP</sequence>
<name>A0A3N0YI14_ANAGA</name>
<organism evidence="1 2">
    <name type="scientific">Anabarilius grahami</name>
    <name type="common">Kanglang fish</name>
    <name type="synonym">Barilius grahami</name>
    <dbReference type="NCBI Taxonomy" id="495550"/>
    <lineage>
        <taxon>Eukaryota</taxon>
        <taxon>Metazoa</taxon>
        <taxon>Chordata</taxon>
        <taxon>Craniata</taxon>
        <taxon>Vertebrata</taxon>
        <taxon>Euteleostomi</taxon>
        <taxon>Actinopterygii</taxon>
        <taxon>Neopterygii</taxon>
        <taxon>Teleostei</taxon>
        <taxon>Ostariophysi</taxon>
        <taxon>Cypriniformes</taxon>
        <taxon>Xenocyprididae</taxon>
        <taxon>Xenocypridinae</taxon>
        <taxon>Xenocypridinae incertae sedis</taxon>
        <taxon>Anabarilius</taxon>
    </lineage>
</organism>
<accession>A0A3N0YI14</accession>
<gene>
    <name evidence="1" type="ORF">DPX16_17627</name>
</gene>
<evidence type="ECO:0000313" key="2">
    <source>
        <dbReference type="Proteomes" id="UP000281406"/>
    </source>
</evidence>
<comment type="caution">
    <text evidence="1">The sequence shown here is derived from an EMBL/GenBank/DDBJ whole genome shotgun (WGS) entry which is preliminary data.</text>
</comment>
<protein>
    <submittedName>
        <fullName evidence="1">Uncharacterized protein</fullName>
    </submittedName>
</protein>
<dbReference type="Proteomes" id="UP000281406">
    <property type="component" value="Unassembled WGS sequence"/>
</dbReference>
<dbReference type="EMBL" id="RJVU01042551">
    <property type="protein sequence ID" value="ROL45511.1"/>
    <property type="molecule type" value="Genomic_DNA"/>
</dbReference>